<dbReference type="PANTHER" id="PTHR37946">
    <property type="entry name" value="SLL1969 PROTEIN"/>
    <property type="match status" value="1"/>
</dbReference>
<dbReference type="InterPro" id="IPR038081">
    <property type="entry name" value="CalX-like_sf"/>
</dbReference>
<sequence length="2646" mass="276341">MRTTRRSTPPPPTRRRPLLALLCATAVLVALVAPGADAAPTTAGADCDVTWTGAGQYDEWSAAANWSTGVVPESLDRVCIDAGPGVTVTVHSGADEIIRAGAIVSTSPLFLYLEHRASFVVEGGVQAPDLTLVDGRLSLGGQSRFGRVEQVAGTLTGPGDIWVDGVYRWAAGDLTGTGRTYVGQPDDADPQRTALVSEARRGGAPYQRLDRQLLTQHLRATQDAEMVIDESGSLEVARTTELAGGGSIDGRGRLHLAGEVAVRADADWRVGPETVEVPATVAITPDSTESTPNTTDTLLVLGAETGTVRLTGPVRVGGGARLVLSGEVVQTGTATGAGATEYAGAATRASVGQAPSTAEVDVDRARVAFGTDLDTQSLEVTSDGVLSLGSHGVSATTVSLDGGRLDAARLAATTRVDLGTGGELRAPADTTDMLATPVLAVGGHGRLTRVDGEVDTLTVTASYGGQAGRLDVVQGGWLATDLVDLGGASLLSEPGSDSLLTTRRLVARGTSRLTTTTLVTEHLAVEGGGNLLAARTTVDGDGRIDGRLTLVGAFHVAGDVAVTAGQVVDVTRTGRLVLTGGTVGGDGAGVYVSGAVSGHGLLVGDVRNTGTVVLEDETLTVDGYYTQHPEGTLAIEDPASSSLTVTGPVELDGTLSVEDVDAVEDEATILTGSPVTGRFGALDGSAACGSDLTYTAGDVTLVRSSCLTAGDTAAYEGDTARVELRLDRPRATPVRIDWRAVGGSASADDWSGPGAGVVTIAAGELTTSIALPLRDDELVEGEERLDLVLSSPAVRTEEGDVEVRVLENHLDTDYRWVHMPRLGAGWRPTSLGTSLVAGTYTPTVGEDLAWVFRPSDGELADTRDGFMPVAMSSIDVAVGSCGGGGCVRDHGREILLSHPPLMVASPTAVSADGRVVGLVEHADGSRDLARWASYDAVPRLTPSTPDLTWTSDLHTNDEGLLAGVARRQGQPVLFSWGRSGWRELSPPAGWSGADVVGVSDAGVLAGTAMVDGLPHAWRWPGVGPLVDLGANTVALDTDATGQVAGALVEADGSMIARLWRGRWITLDSALHDLLVQQYGGTLHLNRTQLVNDQGTLVVEGWTPDGPRTGVLMKDGAGCRLCLGAQLQEAAWPDPTAFVRAGDTAVEGNPARVLTTLQNDDVEQHEGTVSVLDPSGDVVATHDVSLAPGRSVDLADAVSLDGLAWDRGAEAGPVDFTVTVEEDGGLWDQRTLTTTVLPRPVVMVHGMNSDASTWAPYPAMLEAAHDGWTSRAVDTMRTDPVGYRPIRANADELAAAVTQTQRKAGAFQVDLVAHSMGGLISRSYINGVMTPPSDATGSAPRAVRRLVMLGTPNGGSPCADLFRVPMTAELRTDAMWLFNQVVTARHGVPFSVGIGDVIPVTCGWPGGSDSVVSTWSARQGGMEDTQTFATWHTDMTASKAMFTQYVLPRLQGRRPVDAQHSALAAEPGTDEQPQLVARDDLVLEPGASASTQVPVPAAGRLLATALDTDPSPEAGDLEVRLQRDGGPASVSPDVHGPTPFVTAVADNPAAGRWTVTVVNHGARRRTVPLSTWVQQVPSRLEATAVQSGPEEVLVTARVTGIPVTPGEVQTWFTGRDGQVVPGTSLHDDGTDGDAVAGDGTWSGLTAGVASGPTVVDVRASGGGFSRLVSAFVDVTGVNDGPGDDAPIAFAGTQDVPGSTTTPLHMRAVDPEGAALAYDVVEQPQHGRLSGTAPFGYRPDEGFAGTDTVRWRVSDGHRWSETVTTTIRVVRASALLDLTSPTTLKGGAPQRITVRVLRQDASIVDSGTLEYRLGDQVRTTDLAEGNSVTFDVPVMDGRLPLTVTFSGTADLAPATLTAEMLVQTGTAPAPTVLDVRGEADYPLRVTVDHNDADLDVVRVDVDFQADGTWDASRQRVVDDHHWQPTRSSFVTTYPAAVTDGRLRARVTDAAGHSTVVSARVDVAPHRELGAMRRITLGGQPVVVAALGADGRTALVQTADDSDPDTDPALPGEQSAVLDLVTGEHEVVTVRPDGTPVGPTAYASTMSPNGRWVLFTELVWIGDKQWRQVFARDVQLDRTVLVSRGPSGPAVHGASPYDVTDDGRVLFSADDASLSDEPVTCPDDRGCTYLLEADLVSGENILLDVLPVTYQNVHAPWSSGGHTAAWASWDGRTVQVRRNGVLTTTTMPVGTRAEAVGWVDDDGSRFAVFQGRDARSDVLMVDAATGATTVLSTTADGGLTSTGAVGAFDLDACGRRTVWSSPRADLVPGDTNQSEDVFLHEDGRTRRVSIEPRDGLQTGGAQLTPSWHALSEDGRWLMLVSAANDLVPGDVTELDSFLLDLGSSTSCAAEPNQPPTVSVEAPAGADEGATVDLRAVVADPEDDDVTTTWHVDGGILAVSPDGLSARLTVGDGPATRRVTVSVDDGTTVVERIVEVAVRNVAPTLVVAPVADRTVGQELALTGQVSDVPEDTVRCTVDWKDGTQSTGTASAGTCTLRHAWTQPGSYVVEVAAVDDDGAVTTRAVTVRVTAPAPVSWPWDGFFQPVDNLPVVNTVKAGQAVPVKFSLGGDRGLDIFAAGFPQSGQTTCSGAGTYDAIESTDTPGAAVLTYEPTTQRYHYVWKTSKAWAGQCRTLVLRLKDGSEHRAEFRFR</sequence>
<dbReference type="Pfam" id="PF18911">
    <property type="entry name" value="PKD_4"/>
    <property type="match status" value="1"/>
</dbReference>
<keyword evidence="1" id="KW-0732">Signal</keyword>
<dbReference type="InterPro" id="IPR006311">
    <property type="entry name" value="TAT_signal"/>
</dbReference>
<dbReference type="Pfam" id="PF24096">
    <property type="entry name" value="DUF7379"/>
    <property type="match status" value="1"/>
</dbReference>
<dbReference type="EMBL" id="JAKJHZ010000007">
    <property type="protein sequence ID" value="MCF6378413.1"/>
    <property type="molecule type" value="Genomic_DNA"/>
</dbReference>
<dbReference type="SUPFAM" id="SSF49299">
    <property type="entry name" value="PKD domain"/>
    <property type="match status" value="1"/>
</dbReference>
<dbReference type="Pfam" id="PF17963">
    <property type="entry name" value="Big_9"/>
    <property type="match status" value="1"/>
</dbReference>
<feature type="domain" description="PKD" evidence="2">
    <location>
        <begin position="2438"/>
        <end position="2531"/>
    </location>
</feature>
<gene>
    <name evidence="3" type="ORF">L2K70_12435</name>
</gene>
<reference evidence="3 4" key="1">
    <citation type="submission" date="2022-01" db="EMBL/GenBank/DDBJ databases">
        <title>Nocardioides sp. nov., an actinomycete isolated from mining soil.</title>
        <authorList>
            <person name="Liu L."/>
        </authorList>
    </citation>
    <scope>NUCLEOTIDE SEQUENCE [LARGE SCALE GENOMIC DNA]</scope>
    <source>
        <strain evidence="3 4">KLBMP 9356</strain>
    </source>
</reference>
<evidence type="ECO:0000313" key="3">
    <source>
        <dbReference type="EMBL" id="MCF6378413.1"/>
    </source>
</evidence>
<dbReference type="SUPFAM" id="SSF141072">
    <property type="entry name" value="CalX-like"/>
    <property type="match status" value="1"/>
</dbReference>
<dbReference type="InterPro" id="IPR000601">
    <property type="entry name" value="PKD_dom"/>
</dbReference>
<dbReference type="NCBIfam" id="NF038114">
    <property type="entry name" value="rightmost"/>
    <property type="match status" value="1"/>
</dbReference>
<proteinExistence type="predicted"/>
<evidence type="ECO:0000313" key="4">
    <source>
        <dbReference type="Proteomes" id="UP001201161"/>
    </source>
</evidence>
<dbReference type="Proteomes" id="UP001201161">
    <property type="component" value="Unassembled WGS sequence"/>
</dbReference>
<dbReference type="InterPro" id="IPR011050">
    <property type="entry name" value="Pectin_lyase_fold/virulence"/>
</dbReference>
<name>A0ABS9HEC4_9ACTN</name>
<dbReference type="InterPro" id="IPR035986">
    <property type="entry name" value="PKD_dom_sf"/>
</dbReference>
<dbReference type="PROSITE" id="PS50093">
    <property type="entry name" value="PKD"/>
    <property type="match status" value="1"/>
</dbReference>
<organism evidence="3 4">
    <name type="scientific">Nocardioides potassii</name>
    <dbReference type="NCBI Taxonomy" id="2911371"/>
    <lineage>
        <taxon>Bacteria</taxon>
        <taxon>Bacillati</taxon>
        <taxon>Actinomycetota</taxon>
        <taxon>Actinomycetes</taxon>
        <taxon>Propionibacteriales</taxon>
        <taxon>Nocardioidaceae</taxon>
        <taxon>Nocardioides</taxon>
    </lineage>
</organism>
<dbReference type="SUPFAM" id="SSF51126">
    <property type="entry name" value="Pectin lyase-like"/>
    <property type="match status" value="1"/>
</dbReference>
<dbReference type="RefSeq" id="WP_236402377.1">
    <property type="nucleotide sequence ID" value="NZ_JAKJHZ010000007.1"/>
</dbReference>
<dbReference type="InterPro" id="IPR029058">
    <property type="entry name" value="AB_hydrolase_fold"/>
</dbReference>
<dbReference type="Gene3D" id="2.60.40.10">
    <property type="entry name" value="Immunoglobulins"/>
    <property type="match status" value="1"/>
</dbReference>
<dbReference type="Gene3D" id="3.40.50.1820">
    <property type="entry name" value="alpha/beta hydrolase"/>
    <property type="match status" value="1"/>
</dbReference>
<evidence type="ECO:0000256" key="1">
    <source>
        <dbReference type="SAM" id="SignalP"/>
    </source>
</evidence>
<protein>
    <submittedName>
        <fullName evidence="3">PxKF domain-containing protein</fullName>
    </submittedName>
</protein>
<feature type="signal peptide" evidence="1">
    <location>
        <begin position="1"/>
        <end position="38"/>
    </location>
</feature>
<dbReference type="SUPFAM" id="SSF82171">
    <property type="entry name" value="DPP6 N-terminal domain-like"/>
    <property type="match status" value="1"/>
</dbReference>
<dbReference type="CDD" id="cd00146">
    <property type="entry name" value="PKD"/>
    <property type="match status" value="1"/>
</dbReference>
<dbReference type="PANTHER" id="PTHR37946:SF1">
    <property type="entry name" value="SLL1969 PROTEIN"/>
    <property type="match status" value="1"/>
</dbReference>
<dbReference type="PROSITE" id="PS51318">
    <property type="entry name" value="TAT"/>
    <property type="match status" value="1"/>
</dbReference>
<dbReference type="InterPro" id="IPR013783">
    <property type="entry name" value="Ig-like_fold"/>
</dbReference>
<keyword evidence="4" id="KW-1185">Reference proteome</keyword>
<feature type="chain" id="PRO_5047055415" evidence="1">
    <location>
        <begin position="39"/>
        <end position="2646"/>
    </location>
</feature>
<evidence type="ECO:0000259" key="2">
    <source>
        <dbReference type="PROSITE" id="PS50093"/>
    </source>
</evidence>
<accession>A0ABS9HEC4</accession>
<dbReference type="Gene3D" id="2.60.40.2030">
    <property type="match status" value="1"/>
</dbReference>
<dbReference type="SUPFAM" id="SSF53474">
    <property type="entry name" value="alpha/beta-Hydrolases"/>
    <property type="match status" value="1"/>
</dbReference>
<comment type="caution">
    <text evidence="3">The sequence shown here is derived from an EMBL/GenBank/DDBJ whole genome shotgun (WGS) entry which is preliminary data.</text>
</comment>
<dbReference type="InterPro" id="IPR055803">
    <property type="entry name" value="DUF7379"/>
</dbReference>